<evidence type="ECO:0000256" key="6">
    <source>
        <dbReference type="ARBA" id="ARBA00022729"/>
    </source>
</evidence>
<comment type="similarity">
    <text evidence="3 15">Belongs to the serpin family.</text>
</comment>
<evidence type="ECO:0000313" key="18">
    <source>
        <dbReference type="Proteomes" id="UP000694871"/>
    </source>
</evidence>
<name>A0ABM1KT93_GEKJA</name>
<keyword evidence="8" id="KW-1015">Disulfide bond</keyword>
<evidence type="ECO:0000256" key="11">
    <source>
        <dbReference type="ARBA" id="ARBA00029380"/>
    </source>
</evidence>
<evidence type="ECO:0000256" key="10">
    <source>
        <dbReference type="ARBA" id="ARBA00023322"/>
    </source>
</evidence>
<dbReference type="Pfam" id="PF00079">
    <property type="entry name" value="Serpin"/>
    <property type="match status" value="1"/>
</dbReference>
<evidence type="ECO:0000256" key="7">
    <source>
        <dbReference type="ARBA" id="ARBA00022858"/>
    </source>
</evidence>
<evidence type="ECO:0000256" key="5">
    <source>
        <dbReference type="ARBA" id="ARBA00022525"/>
    </source>
</evidence>
<protein>
    <recommendedName>
        <fullName evidence="4">Angiotensinogen</fullName>
    </recommendedName>
    <alternativeName>
        <fullName evidence="13">Serpin A8</fullName>
    </alternativeName>
</protein>
<evidence type="ECO:0000256" key="4">
    <source>
        <dbReference type="ARBA" id="ARBA00015105"/>
    </source>
</evidence>
<evidence type="ECO:0000256" key="16">
    <source>
        <dbReference type="SAM" id="SignalP"/>
    </source>
</evidence>
<keyword evidence="7" id="KW-0838">Vasoactive</keyword>
<evidence type="ECO:0000256" key="1">
    <source>
        <dbReference type="ARBA" id="ARBA00002747"/>
    </source>
</evidence>
<dbReference type="GeneID" id="107119021"/>
<dbReference type="PANTHER" id="PTHR11461">
    <property type="entry name" value="SERINE PROTEASE INHIBITOR, SERPIN"/>
    <property type="match status" value="1"/>
</dbReference>
<dbReference type="InterPro" id="IPR000215">
    <property type="entry name" value="Serpin_fam"/>
</dbReference>
<gene>
    <name evidence="19" type="primary">AGT</name>
</gene>
<organism evidence="18 19">
    <name type="scientific">Gekko japonicus</name>
    <name type="common">Schlegel's Japanese gecko</name>
    <dbReference type="NCBI Taxonomy" id="146911"/>
    <lineage>
        <taxon>Eukaryota</taxon>
        <taxon>Metazoa</taxon>
        <taxon>Chordata</taxon>
        <taxon>Craniata</taxon>
        <taxon>Vertebrata</taxon>
        <taxon>Euteleostomi</taxon>
        <taxon>Lepidosauria</taxon>
        <taxon>Squamata</taxon>
        <taxon>Bifurcata</taxon>
        <taxon>Gekkota</taxon>
        <taxon>Gekkonidae</taxon>
        <taxon>Gekkoninae</taxon>
        <taxon>Gekko</taxon>
    </lineage>
</organism>
<dbReference type="Gene3D" id="3.30.497.10">
    <property type="entry name" value="Antithrombin, subunit I, domain 2"/>
    <property type="match status" value="1"/>
</dbReference>
<evidence type="ECO:0000256" key="13">
    <source>
        <dbReference type="ARBA" id="ARBA00033182"/>
    </source>
</evidence>
<accession>A0ABM1KT93</accession>
<evidence type="ECO:0000259" key="17">
    <source>
        <dbReference type="SMART" id="SM00093"/>
    </source>
</evidence>
<evidence type="ECO:0000256" key="15">
    <source>
        <dbReference type="RuleBase" id="RU000411"/>
    </source>
</evidence>
<dbReference type="PRINTS" id="PR00654">
    <property type="entry name" value="ANGIOTENSNGN"/>
</dbReference>
<evidence type="ECO:0000256" key="12">
    <source>
        <dbReference type="ARBA" id="ARBA00029391"/>
    </source>
</evidence>
<dbReference type="InterPro" id="IPR023795">
    <property type="entry name" value="Serpin_CS"/>
</dbReference>
<dbReference type="InterPro" id="IPR036186">
    <property type="entry name" value="Serpin_sf"/>
</dbReference>
<keyword evidence="18" id="KW-1185">Reference proteome</keyword>
<comment type="function">
    <text evidence="12">Is a ligand for the G-protein coupled receptor MAS1. Has vasodilator and antidiuretic effects. Has an antithrombotic effect that involves MAS1-mediated release of nitric oxide from platelets.</text>
</comment>
<comment type="subcellular location">
    <subcellularLocation>
        <location evidence="2">Secreted</location>
    </subcellularLocation>
</comment>
<feature type="chain" id="PRO_5045546310" description="Angiotensinogen" evidence="16">
    <location>
        <begin position="20"/>
        <end position="454"/>
    </location>
</feature>
<evidence type="ECO:0000313" key="19">
    <source>
        <dbReference type="RefSeq" id="XP_015276930.1"/>
    </source>
</evidence>
<dbReference type="InterPro" id="IPR042185">
    <property type="entry name" value="Serpin_sf_2"/>
</dbReference>
<dbReference type="InterPro" id="IPR000227">
    <property type="entry name" value="Angiotensinogen"/>
</dbReference>
<sequence>MNPGVSLLCILLCMIPVGCDRVYVHPFHLFAYSHESCKGLEEKERLVKTFVPISIESPITPVYEESVRNKSEEGPQISGVDYLKDLTYVLGARIYRELVEMHKGENILLSPTSIYQSLLIFYLGASGRTASELQGLLGFAPPSISQDCTSKIDGHKILPVLRTISSPKEADELLFSKLFCLFSAPNVHLSESFVHELTFADINFYVRAVDFTNPTRAGEQIDAFVKSKNTHTSKSLLTDVDPASNLLFATYTQFKAIVKGASLLNDPQEFWTNSETKISVPMMRVTGNFEHKFDNNLNLSVIKTAVSESVFLLLLQPINNEDLTGAETQYSIQPSYLWLQKLSPRRINLTLPTLSFESVYNLQDPLNKVGLSELLGKRANFSKMTDVNLNARKIINQQLFELRPGKGDHTENPTEQNEDTETLSITLNKPFLLAVHEKESSALLYFGRVINPLQ</sequence>
<comment type="function">
    <text evidence="14">Acts directly on vascular smooth muscle as a potent vasoconstrictor, affects cardiac contractility and heart rate through its action on the sympathetic nervous system, and alters renal sodium and water absorption through its ability to stimulate the zona glomerulosa cells of the adrenal cortex to synthesize and secrete aldosterone. Acts by binding to angiotensin receptors AGTR1 and AGTR2. Also binds the DEAR/FBXW7-AS1 receptor.</text>
</comment>
<dbReference type="InterPro" id="IPR023796">
    <property type="entry name" value="Serpin_dom"/>
</dbReference>
<keyword evidence="5" id="KW-0964">Secreted</keyword>
<reference evidence="19" key="1">
    <citation type="submission" date="2025-08" db="UniProtKB">
        <authorList>
            <consortium name="RefSeq"/>
        </authorList>
    </citation>
    <scope>IDENTIFICATION</scope>
</reference>
<dbReference type="PANTHER" id="PTHR11461:SF13">
    <property type="entry name" value="ANGIOTENSINOGEN"/>
    <property type="match status" value="1"/>
</dbReference>
<keyword evidence="9" id="KW-0325">Glycoprotein</keyword>
<evidence type="ECO:0000256" key="3">
    <source>
        <dbReference type="ARBA" id="ARBA00009500"/>
    </source>
</evidence>
<evidence type="ECO:0000256" key="9">
    <source>
        <dbReference type="ARBA" id="ARBA00023180"/>
    </source>
</evidence>
<keyword evidence="6 16" id="KW-0732">Signal</keyword>
<dbReference type="PROSITE" id="PS00284">
    <property type="entry name" value="SERPIN"/>
    <property type="match status" value="1"/>
</dbReference>
<dbReference type="SMART" id="SM00093">
    <property type="entry name" value="SERPIN"/>
    <property type="match status" value="1"/>
</dbReference>
<evidence type="ECO:0000256" key="14">
    <source>
        <dbReference type="ARBA" id="ARBA00046068"/>
    </source>
</evidence>
<dbReference type="Proteomes" id="UP000694871">
    <property type="component" value="Unplaced"/>
</dbReference>
<keyword evidence="10" id="KW-0839">Vasoconstrictor</keyword>
<evidence type="ECO:0000256" key="2">
    <source>
        <dbReference type="ARBA" id="ARBA00004613"/>
    </source>
</evidence>
<feature type="signal peptide" evidence="16">
    <location>
        <begin position="1"/>
        <end position="19"/>
    </location>
</feature>
<proteinExistence type="inferred from homology"/>
<dbReference type="RefSeq" id="XP_015276930.1">
    <property type="nucleotide sequence ID" value="XM_015421444.1"/>
</dbReference>
<dbReference type="SUPFAM" id="SSF56574">
    <property type="entry name" value="Serpins"/>
    <property type="match status" value="1"/>
</dbReference>
<evidence type="ECO:0000256" key="8">
    <source>
        <dbReference type="ARBA" id="ARBA00023157"/>
    </source>
</evidence>
<feature type="domain" description="Serpin" evidence="17">
    <location>
        <begin position="92"/>
        <end position="452"/>
    </location>
</feature>
<comment type="function">
    <text evidence="11">Stimulates aldosterone release.</text>
</comment>
<comment type="function">
    <text evidence="1">Essential component of the renin-angiotensin system (RAS), a potent regulator of blood pressure, body fluid and electrolyte homeostasis.</text>
</comment>
<dbReference type="Gene3D" id="2.30.39.10">
    <property type="entry name" value="Alpha-1-antitrypsin, domain 1"/>
    <property type="match status" value="1"/>
</dbReference>
<dbReference type="InterPro" id="IPR042178">
    <property type="entry name" value="Serpin_sf_1"/>
</dbReference>